<evidence type="ECO:0000313" key="2">
    <source>
        <dbReference type="Proteomes" id="UP001333818"/>
    </source>
</evidence>
<evidence type="ECO:0008006" key="3">
    <source>
        <dbReference type="Google" id="ProtNLM"/>
    </source>
</evidence>
<accession>A0AAW9Q2B8</accession>
<evidence type="ECO:0000313" key="1">
    <source>
        <dbReference type="EMBL" id="MEE3718728.1"/>
    </source>
</evidence>
<dbReference type="AlphaFoldDB" id="A0AAW9Q2B8"/>
<protein>
    <recommendedName>
        <fullName evidence="3">HNH endonuclease</fullName>
    </recommendedName>
</protein>
<dbReference type="RefSeq" id="WP_330485164.1">
    <property type="nucleotide sequence ID" value="NZ_JAZBJZ010000090.1"/>
</dbReference>
<name>A0AAW9Q2B8_9CYAN</name>
<dbReference type="Proteomes" id="UP001333818">
    <property type="component" value="Unassembled WGS sequence"/>
</dbReference>
<keyword evidence="2" id="KW-1185">Reference proteome</keyword>
<proteinExistence type="predicted"/>
<gene>
    <name evidence="1" type="ORF">V2H45_18455</name>
</gene>
<sequence length="223" mass="25998">MNPNPIILLHPNIPKPLHGLNPRTLLGQEWWDRVRKEAYAKHDYRCHACGVHKSKAKYHRWLEAHEIYRYDFATGRAEMVEIVALCHSCHNFIHDGRMQEIVKAGDLNFTVKKYLDILERGNRLIELHLKTCQGWREGGSMHPEGNRWKHPFQPTQPFQRVFPLVNVPELEAICEETAGWSDWHLIVAGMKFHSQFKDESEWAAHYGALNAKKSVSLSGVFKW</sequence>
<comment type="caution">
    <text evidence="1">The sequence shown here is derived from an EMBL/GenBank/DDBJ whole genome shotgun (WGS) entry which is preliminary data.</text>
</comment>
<organism evidence="1 2">
    <name type="scientific">Tumidithrix elongata BACA0141</name>
    <dbReference type="NCBI Taxonomy" id="2716417"/>
    <lineage>
        <taxon>Bacteria</taxon>
        <taxon>Bacillati</taxon>
        <taxon>Cyanobacteriota</taxon>
        <taxon>Cyanophyceae</taxon>
        <taxon>Pseudanabaenales</taxon>
        <taxon>Pseudanabaenaceae</taxon>
        <taxon>Tumidithrix</taxon>
        <taxon>Tumidithrix elongata</taxon>
    </lineage>
</organism>
<dbReference type="EMBL" id="JAZBJZ010000090">
    <property type="protein sequence ID" value="MEE3718728.1"/>
    <property type="molecule type" value="Genomic_DNA"/>
</dbReference>
<reference evidence="1" key="1">
    <citation type="submission" date="2024-01" db="EMBL/GenBank/DDBJ databases">
        <title>Bank of Algae and Cyanobacteria of the Azores (BACA) strain genomes.</title>
        <authorList>
            <person name="Luz R."/>
            <person name="Cordeiro R."/>
            <person name="Fonseca A."/>
            <person name="Goncalves V."/>
        </authorList>
    </citation>
    <scope>NUCLEOTIDE SEQUENCE</scope>
    <source>
        <strain evidence="1">BACA0141</strain>
    </source>
</reference>